<dbReference type="NCBIfam" id="NF001211">
    <property type="entry name" value="PRK00179.1"/>
    <property type="match status" value="1"/>
</dbReference>
<dbReference type="GO" id="GO:0051156">
    <property type="term" value="P:glucose 6-phosphate metabolic process"/>
    <property type="evidence" value="ECO:0007669"/>
    <property type="project" value="TreeGrafter"/>
</dbReference>
<comment type="subcellular location">
    <subcellularLocation>
        <location evidence="7">Cytoplasm</location>
    </subcellularLocation>
</comment>
<protein>
    <recommendedName>
        <fullName evidence="7">Glucose-6-phosphate isomerase</fullName>
        <shortName evidence="7">GPI</shortName>
        <ecNumber evidence="7">5.3.1.9</ecNumber>
    </recommendedName>
    <alternativeName>
        <fullName evidence="7">Phosphoglucose isomerase</fullName>
        <shortName evidence="7">PGI</shortName>
    </alternativeName>
    <alternativeName>
        <fullName evidence="7">Phosphohexose isomerase</fullName>
        <shortName evidence="7">PHI</shortName>
    </alternativeName>
</protein>
<dbReference type="PRINTS" id="PR00662">
    <property type="entry name" value="G6PISOMERASE"/>
</dbReference>
<dbReference type="GO" id="GO:0048029">
    <property type="term" value="F:monosaccharide binding"/>
    <property type="evidence" value="ECO:0007669"/>
    <property type="project" value="TreeGrafter"/>
</dbReference>
<evidence type="ECO:0000256" key="6">
    <source>
        <dbReference type="ARBA" id="ARBA00029321"/>
    </source>
</evidence>
<dbReference type="PROSITE" id="PS51463">
    <property type="entry name" value="P_GLUCOSE_ISOMERASE_3"/>
    <property type="match status" value="1"/>
</dbReference>
<evidence type="ECO:0000313" key="10">
    <source>
        <dbReference type="Proteomes" id="UP000462362"/>
    </source>
</evidence>
<sequence length="469" mass="52370">MKSLTVTPFIRDSFENYQKSACGITLDIGRQRINQKELLSLIDFVKEKKMIESFNEMRKGKIVNASEHRSALHTSLRDPSPDAPHAAEVHQTLEAFCKFAEDVRNWKWRGCSGDRITDVINIGIGGSDMGPKCVYNALRPNKPEIKLHFLASADGVIFDRITSVLDPFSTLIVISSKSFKTQETRANTQEILDWLKKAGIPEKDFKHHVVVVSAKPDAAEQFGLPKENFFPIWDWVGGRFSVWGAIGLPVAIALGADTFKRFLAGAHAMDQHASTAPLQNNLPALMAMFAYWNSEKLDVSSYCFLPYDERLRVMVDWLQQLEMESLGKSTAADGTPVIGKTSLAVWGGHGNESQHSFYQFLREGTAKNSIDVFWCEKPGHAHKELHRVLMANAKAQTEALVTRDPKSKYFNVVSTVSIEELTPETLGALMAMYEHKTTMLGTLFGINAFDQPGVELGKKLANEAYKKIS</sequence>
<dbReference type="RefSeq" id="WP_008811436.1">
    <property type="nucleotide sequence ID" value="NZ_CAJUON010000008.1"/>
</dbReference>
<evidence type="ECO:0000256" key="3">
    <source>
        <dbReference type="ARBA" id="ARBA00022432"/>
    </source>
</evidence>
<comment type="pathway">
    <text evidence="7">Carbohydrate biosynthesis; gluconeogenesis.</text>
</comment>
<dbReference type="Proteomes" id="UP000462362">
    <property type="component" value="Unassembled WGS sequence"/>
</dbReference>
<name>A0A6I3S1W7_9BURK</name>
<dbReference type="InterPro" id="IPR001672">
    <property type="entry name" value="G6P_Isomerase"/>
</dbReference>
<dbReference type="GO" id="GO:0006094">
    <property type="term" value="P:gluconeogenesis"/>
    <property type="evidence" value="ECO:0007669"/>
    <property type="project" value="UniProtKB-UniRule"/>
</dbReference>
<comment type="similarity">
    <text evidence="2 7 8">Belongs to the GPI family.</text>
</comment>
<dbReference type="EMBL" id="WNCL01000031">
    <property type="protein sequence ID" value="MTU43829.1"/>
    <property type="molecule type" value="Genomic_DNA"/>
</dbReference>
<feature type="active site" evidence="7">
    <location>
        <position position="458"/>
    </location>
</feature>
<proteinExistence type="inferred from homology"/>
<comment type="catalytic activity">
    <reaction evidence="6 7 8">
        <text>alpha-D-glucose 6-phosphate = beta-D-fructose 6-phosphate</text>
        <dbReference type="Rhea" id="RHEA:11816"/>
        <dbReference type="ChEBI" id="CHEBI:57634"/>
        <dbReference type="ChEBI" id="CHEBI:58225"/>
        <dbReference type="EC" id="5.3.1.9"/>
    </reaction>
</comment>
<dbReference type="UniPathway" id="UPA00109">
    <property type="reaction ID" value="UER00181"/>
</dbReference>
<dbReference type="Gene3D" id="3.40.50.10490">
    <property type="entry name" value="Glucose-6-phosphate isomerase like protein, domain 1"/>
    <property type="match status" value="2"/>
</dbReference>
<accession>A0A6I3S1W7</accession>
<comment type="function">
    <text evidence="7">Catalyzes the reversible isomerization of glucose-6-phosphate to fructose-6-phosphate.</text>
</comment>
<dbReference type="CDD" id="cd05016">
    <property type="entry name" value="SIS_PGI_2"/>
    <property type="match status" value="1"/>
</dbReference>
<dbReference type="InterPro" id="IPR046348">
    <property type="entry name" value="SIS_dom_sf"/>
</dbReference>
<dbReference type="Pfam" id="PF00342">
    <property type="entry name" value="PGI"/>
    <property type="match status" value="1"/>
</dbReference>
<keyword evidence="7" id="KW-0963">Cytoplasm</keyword>
<evidence type="ECO:0000256" key="1">
    <source>
        <dbReference type="ARBA" id="ARBA00004926"/>
    </source>
</evidence>
<dbReference type="PROSITE" id="PS00765">
    <property type="entry name" value="P_GLUCOSE_ISOMERASE_1"/>
    <property type="match status" value="1"/>
</dbReference>
<dbReference type="PROSITE" id="PS00174">
    <property type="entry name" value="P_GLUCOSE_ISOMERASE_2"/>
    <property type="match status" value="1"/>
</dbReference>
<dbReference type="PANTHER" id="PTHR11469">
    <property type="entry name" value="GLUCOSE-6-PHOSPHATE ISOMERASE"/>
    <property type="match status" value="1"/>
</dbReference>
<evidence type="ECO:0000256" key="5">
    <source>
        <dbReference type="ARBA" id="ARBA00023235"/>
    </source>
</evidence>
<dbReference type="GO" id="GO:0006096">
    <property type="term" value="P:glycolytic process"/>
    <property type="evidence" value="ECO:0007669"/>
    <property type="project" value="UniProtKB-UniRule"/>
</dbReference>
<keyword evidence="3 7" id="KW-0312">Gluconeogenesis</keyword>
<dbReference type="AlphaFoldDB" id="A0A6I3S1W7"/>
<reference evidence="9 10" key="1">
    <citation type="journal article" date="2019" name="Nat. Med.">
        <title>A library of human gut bacterial isolates paired with longitudinal multiomics data enables mechanistic microbiome research.</title>
        <authorList>
            <person name="Poyet M."/>
            <person name="Groussin M."/>
            <person name="Gibbons S.M."/>
            <person name="Avila-Pacheco J."/>
            <person name="Jiang X."/>
            <person name="Kearney S.M."/>
            <person name="Perrotta A.R."/>
            <person name="Berdy B."/>
            <person name="Zhao S."/>
            <person name="Lieberman T.D."/>
            <person name="Swanson P.K."/>
            <person name="Smith M."/>
            <person name="Roesemann S."/>
            <person name="Alexander J.E."/>
            <person name="Rich S.A."/>
            <person name="Livny J."/>
            <person name="Vlamakis H."/>
            <person name="Clish C."/>
            <person name="Bullock K."/>
            <person name="Deik A."/>
            <person name="Scott J."/>
            <person name="Pierce K.A."/>
            <person name="Xavier R.J."/>
            <person name="Alm E.J."/>
        </authorList>
    </citation>
    <scope>NUCLEOTIDE SEQUENCE [LARGE SCALE GENOMIC DNA]</scope>
    <source>
        <strain evidence="9 10">BIOML-A2</strain>
    </source>
</reference>
<feature type="active site" description="Proton donor" evidence="7">
    <location>
        <position position="324"/>
    </location>
</feature>
<dbReference type="PANTHER" id="PTHR11469:SF1">
    <property type="entry name" value="GLUCOSE-6-PHOSPHATE ISOMERASE"/>
    <property type="match status" value="1"/>
</dbReference>
<keyword evidence="4 7" id="KW-0324">Glycolysis</keyword>
<dbReference type="GO" id="GO:0097367">
    <property type="term" value="F:carbohydrate derivative binding"/>
    <property type="evidence" value="ECO:0007669"/>
    <property type="project" value="InterPro"/>
</dbReference>
<keyword evidence="5 7" id="KW-0413">Isomerase</keyword>
<dbReference type="GO" id="GO:0004347">
    <property type="term" value="F:glucose-6-phosphate isomerase activity"/>
    <property type="evidence" value="ECO:0007669"/>
    <property type="project" value="UniProtKB-UniRule"/>
</dbReference>
<dbReference type="InterPro" id="IPR035482">
    <property type="entry name" value="SIS_PGI_2"/>
</dbReference>
<comment type="caution">
    <text evidence="9">The sequence shown here is derived from an EMBL/GenBank/DDBJ whole genome shotgun (WGS) entry which is preliminary data.</text>
</comment>
<comment type="pathway">
    <text evidence="1 7 8">Carbohydrate degradation; glycolysis; D-glyceraldehyde 3-phosphate and glycerone phosphate from D-glucose: step 2/4.</text>
</comment>
<dbReference type="InterPro" id="IPR018189">
    <property type="entry name" value="Phosphoglucose_isomerase_CS"/>
</dbReference>
<gene>
    <name evidence="7" type="primary">pgi</name>
    <name evidence="9" type="ORF">GMD42_09415</name>
</gene>
<evidence type="ECO:0000256" key="8">
    <source>
        <dbReference type="RuleBase" id="RU000612"/>
    </source>
</evidence>
<dbReference type="GO" id="GO:0005829">
    <property type="term" value="C:cytosol"/>
    <property type="evidence" value="ECO:0007669"/>
    <property type="project" value="TreeGrafter"/>
</dbReference>
<dbReference type="InterPro" id="IPR035476">
    <property type="entry name" value="SIS_PGI_1"/>
</dbReference>
<dbReference type="UniPathway" id="UPA00138"/>
<dbReference type="HAMAP" id="MF_00473">
    <property type="entry name" value="G6P_isomerase"/>
    <property type="match status" value="1"/>
</dbReference>
<evidence type="ECO:0000256" key="2">
    <source>
        <dbReference type="ARBA" id="ARBA00006604"/>
    </source>
</evidence>
<organism evidence="9 10">
    <name type="scientific">Parasutterella excrementihominis</name>
    <dbReference type="NCBI Taxonomy" id="487175"/>
    <lineage>
        <taxon>Bacteria</taxon>
        <taxon>Pseudomonadati</taxon>
        <taxon>Pseudomonadota</taxon>
        <taxon>Betaproteobacteria</taxon>
        <taxon>Burkholderiales</taxon>
        <taxon>Sutterellaceae</taxon>
        <taxon>Parasutterella</taxon>
    </lineage>
</organism>
<dbReference type="GeneID" id="43348730"/>
<evidence type="ECO:0000313" key="9">
    <source>
        <dbReference type="EMBL" id="MTU43829.1"/>
    </source>
</evidence>
<feature type="active site" evidence="7">
    <location>
        <position position="355"/>
    </location>
</feature>
<dbReference type="EC" id="5.3.1.9" evidence="7"/>
<evidence type="ECO:0000256" key="4">
    <source>
        <dbReference type="ARBA" id="ARBA00023152"/>
    </source>
</evidence>
<dbReference type="SUPFAM" id="SSF53697">
    <property type="entry name" value="SIS domain"/>
    <property type="match status" value="1"/>
</dbReference>
<dbReference type="CDD" id="cd05015">
    <property type="entry name" value="SIS_PGI_1"/>
    <property type="match status" value="1"/>
</dbReference>
<evidence type="ECO:0000256" key="7">
    <source>
        <dbReference type="HAMAP-Rule" id="MF_00473"/>
    </source>
</evidence>